<feature type="region of interest" description="Disordered" evidence="8">
    <location>
        <begin position="429"/>
        <end position="482"/>
    </location>
</feature>
<reference evidence="10 11" key="1">
    <citation type="submission" date="2018-02" db="EMBL/GenBank/DDBJ databases">
        <title>Corynebacterium alimpuense sp. nov., a marine obligate actinomycete isolated from sediments of Valparaiso bay, Chile.</title>
        <authorList>
            <person name="Claverias F."/>
            <person name="Gonzales-Siles L."/>
            <person name="Salva-Serra F."/>
            <person name="Inganaes E."/>
            <person name="Molin K."/>
            <person name="Cumsille A."/>
            <person name="Undabarrena A."/>
            <person name="Couve E."/>
            <person name="Moore E.R.B."/>
            <person name="Gomila M."/>
            <person name="Camara B."/>
        </authorList>
    </citation>
    <scope>NUCLEOTIDE SEQUENCE [LARGE SCALE GENOMIC DNA]</scope>
    <source>
        <strain evidence="10 11">CCUG 69366</strain>
    </source>
</reference>
<dbReference type="RefSeq" id="WP_123048436.1">
    <property type="nucleotide sequence ID" value="NZ_PTJO01000005.1"/>
</dbReference>
<comment type="caution">
    <text evidence="10">The sequence shown here is derived from an EMBL/GenBank/DDBJ whole genome shotgun (WGS) entry which is preliminary data.</text>
</comment>
<dbReference type="PANTHER" id="PTHR21716">
    <property type="entry name" value="TRANSMEMBRANE PROTEIN"/>
    <property type="match status" value="1"/>
</dbReference>
<evidence type="ECO:0000256" key="7">
    <source>
        <dbReference type="ARBA" id="ARBA00023136"/>
    </source>
</evidence>
<evidence type="ECO:0000256" key="4">
    <source>
        <dbReference type="ARBA" id="ARBA00022475"/>
    </source>
</evidence>
<keyword evidence="6 9" id="KW-1133">Transmembrane helix</keyword>
<dbReference type="GO" id="GO:0005886">
    <property type="term" value="C:plasma membrane"/>
    <property type="evidence" value="ECO:0007669"/>
    <property type="project" value="UniProtKB-SubCell"/>
</dbReference>
<sequence>MNEHQGDTAPSASPTEASGLNQPPTQVPEHAEPLDQIDRSIVMAESIKTFAMWALRLLVIAAFVYMTWQLLKQVGQGVLPIAFAIIVCTVLAPPTSWMRHKGLPNALAALISILGFFGAFGTLIWLIAPNIASQSQVLYLQAFEGVQHMRLWAQGPPLNLESQTLDNMLNEFATWLQNQAGAIAGGIVSGVSTATSFVITLSIILVLTFFFLKDGHRFLPWGRKVAGRRLGWHMTESLTRGWNTLGGYIRAQALVSLIDAFFITAGLLILDVPIALALGVITFMAGFIPYVGAIVAGALSVLVALVSLGFTEAMIVLAIVLAVQQLEGNVLSPWLQSKAMSLHPVIILVSVIIGGGLFGLVGSFLAVPVAAMIAIGLRYLLDMTSLRAGEKLASEIEFVTPEGKMIGKIAEDEGRLLREQWRNSVVYVEDPDEQDLEDKTPDNKKHDTDDSDKEAPPQASRAKTRGWNNPNFEQLLTRFGRR</sequence>
<evidence type="ECO:0000256" key="6">
    <source>
        <dbReference type="ARBA" id="ARBA00022989"/>
    </source>
</evidence>
<evidence type="ECO:0000313" key="10">
    <source>
        <dbReference type="EMBL" id="RNE48505.1"/>
    </source>
</evidence>
<feature type="transmembrane region" description="Helical" evidence="9">
    <location>
        <begin position="276"/>
        <end position="295"/>
    </location>
</feature>
<dbReference type="EMBL" id="PTJO01000005">
    <property type="protein sequence ID" value="RNE48505.1"/>
    <property type="molecule type" value="Genomic_DNA"/>
</dbReference>
<feature type="transmembrane region" description="Helical" evidence="9">
    <location>
        <begin position="74"/>
        <end position="94"/>
    </location>
</feature>
<dbReference type="Pfam" id="PF01594">
    <property type="entry name" value="AI-2E_transport"/>
    <property type="match status" value="1"/>
</dbReference>
<proteinExistence type="inferred from homology"/>
<evidence type="ECO:0000313" key="11">
    <source>
        <dbReference type="Proteomes" id="UP000266975"/>
    </source>
</evidence>
<feature type="compositionally biased region" description="Polar residues" evidence="8">
    <location>
        <begin position="8"/>
        <end position="24"/>
    </location>
</feature>
<dbReference type="InterPro" id="IPR002549">
    <property type="entry name" value="AI-2E-like"/>
</dbReference>
<organism evidence="10 11">
    <name type="scientific">Corynebacterium alimapuense</name>
    <dbReference type="NCBI Taxonomy" id="1576874"/>
    <lineage>
        <taxon>Bacteria</taxon>
        <taxon>Bacillati</taxon>
        <taxon>Actinomycetota</taxon>
        <taxon>Actinomycetes</taxon>
        <taxon>Mycobacteriales</taxon>
        <taxon>Corynebacteriaceae</taxon>
        <taxon>Corynebacterium</taxon>
    </lineage>
</organism>
<name>A0A3M8K6W7_9CORY</name>
<dbReference type="PANTHER" id="PTHR21716:SF53">
    <property type="entry name" value="PERMEASE PERM-RELATED"/>
    <property type="match status" value="1"/>
</dbReference>
<feature type="transmembrane region" description="Helical" evidence="9">
    <location>
        <begin position="344"/>
        <end position="377"/>
    </location>
</feature>
<evidence type="ECO:0000256" key="5">
    <source>
        <dbReference type="ARBA" id="ARBA00022692"/>
    </source>
</evidence>
<evidence type="ECO:0000256" key="8">
    <source>
        <dbReference type="SAM" id="MobiDB-lite"/>
    </source>
</evidence>
<feature type="transmembrane region" description="Helical" evidence="9">
    <location>
        <begin position="50"/>
        <end position="68"/>
    </location>
</feature>
<gene>
    <name evidence="10" type="ORF">C5L39_08380</name>
</gene>
<keyword evidence="3" id="KW-0813">Transport</keyword>
<dbReference type="Proteomes" id="UP000266975">
    <property type="component" value="Unassembled WGS sequence"/>
</dbReference>
<keyword evidence="11" id="KW-1185">Reference proteome</keyword>
<keyword evidence="5 9" id="KW-0812">Transmembrane</keyword>
<dbReference type="AlphaFoldDB" id="A0A3M8K6W7"/>
<keyword evidence="7 9" id="KW-0472">Membrane</keyword>
<evidence type="ECO:0000256" key="2">
    <source>
        <dbReference type="ARBA" id="ARBA00009773"/>
    </source>
</evidence>
<feature type="region of interest" description="Disordered" evidence="8">
    <location>
        <begin position="1"/>
        <end position="29"/>
    </location>
</feature>
<evidence type="ECO:0000256" key="1">
    <source>
        <dbReference type="ARBA" id="ARBA00004651"/>
    </source>
</evidence>
<evidence type="ECO:0000256" key="9">
    <source>
        <dbReference type="SAM" id="Phobius"/>
    </source>
</evidence>
<comment type="similarity">
    <text evidence="2">Belongs to the autoinducer-2 exporter (AI-2E) (TC 2.A.86) family.</text>
</comment>
<feature type="compositionally biased region" description="Basic and acidic residues" evidence="8">
    <location>
        <begin position="437"/>
        <end position="448"/>
    </location>
</feature>
<feature type="transmembrane region" description="Helical" evidence="9">
    <location>
        <begin position="106"/>
        <end position="128"/>
    </location>
</feature>
<dbReference type="OrthoDB" id="9784366at2"/>
<keyword evidence="4" id="KW-1003">Cell membrane</keyword>
<protein>
    <submittedName>
        <fullName evidence="10">AI-2E family transporter</fullName>
    </submittedName>
</protein>
<comment type="subcellular location">
    <subcellularLocation>
        <location evidence="1">Cell membrane</location>
        <topology evidence="1">Multi-pass membrane protein</topology>
    </subcellularLocation>
</comment>
<feature type="transmembrane region" description="Helical" evidence="9">
    <location>
        <begin position="182"/>
        <end position="212"/>
    </location>
</feature>
<feature type="transmembrane region" description="Helical" evidence="9">
    <location>
        <begin position="248"/>
        <end position="270"/>
    </location>
</feature>
<accession>A0A3M8K6W7</accession>
<evidence type="ECO:0000256" key="3">
    <source>
        <dbReference type="ARBA" id="ARBA00022448"/>
    </source>
</evidence>
<dbReference type="GO" id="GO:0055085">
    <property type="term" value="P:transmembrane transport"/>
    <property type="evidence" value="ECO:0007669"/>
    <property type="project" value="TreeGrafter"/>
</dbReference>
<feature type="transmembrane region" description="Helical" evidence="9">
    <location>
        <begin position="302"/>
        <end position="324"/>
    </location>
</feature>